<keyword evidence="3" id="KW-1185">Reference proteome</keyword>
<evidence type="ECO:0000313" key="3">
    <source>
        <dbReference type="Proteomes" id="UP000037020"/>
    </source>
</evidence>
<feature type="non-terminal residue" evidence="2">
    <location>
        <position position="66"/>
    </location>
</feature>
<organism evidence="2 3">
    <name type="scientific">Streptomyces varsoviensis</name>
    <dbReference type="NCBI Taxonomy" id="67373"/>
    <lineage>
        <taxon>Bacteria</taxon>
        <taxon>Bacillati</taxon>
        <taxon>Actinomycetota</taxon>
        <taxon>Actinomycetes</taxon>
        <taxon>Kitasatosporales</taxon>
        <taxon>Streptomycetaceae</taxon>
        <taxon>Streptomyces</taxon>
    </lineage>
</organism>
<sequence length="66" mass="6970">MVTWSPRTSSALSAVPTARTSVSVTYGTGTGGSTRVENATGSRPKTRPVSHSARSRTVPRIVNRRA</sequence>
<evidence type="ECO:0000256" key="1">
    <source>
        <dbReference type="SAM" id="MobiDB-lite"/>
    </source>
</evidence>
<accession>A0ABR5IYJ6</accession>
<evidence type="ECO:0000313" key="2">
    <source>
        <dbReference type="EMBL" id="KOG86234.1"/>
    </source>
</evidence>
<gene>
    <name evidence="2" type="ORF">ADK38_32190</name>
</gene>
<name>A0ABR5IYJ6_9ACTN</name>
<dbReference type="Proteomes" id="UP000037020">
    <property type="component" value="Unassembled WGS sequence"/>
</dbReference>
<dbReference type="EMBL" id="LGUT01002959">
    <property type="protein sequence ID" value="KOG86234.1"/>
    <property type="molecule type" value="Genomic_DNA"/>
</dbReference>
<feature type="compositionally biased region" description="Polar residues" evidence="1">
    <location>
        <begin position="1"/>
        <end position="12"/>
    </location>
</feature>
<protein>
    <submittedName>
        <fullName evidence="2">Uncharacterized protein</fullName>
    </submittedName>
</protein>
<comment type="caution">
    <text evidence="2">The sequence shown here is derived from an EMBL/GenBank/DDBJ whole genome shotgun (WGS) entry which is preliminary data.</text>
</comment>
<feature type="region of interest" description="Disordered" evidence="1">
    <location>
        <begin position="1"/>
        <end position="66"/>
    </location>
</feature>
<reference evidence="2 3" key="1">
    <citation type="submission" date="2015-07" db="EMBL/GenBank/DDBJ databases">
        <authorList>
            <person name="Ju K.-S."/>
            <person name="Doroghazi J.R."/>
            <person name="Metcalf W.W."/>
        </authorList>
    </citation>
    <scope>NUCLEOTIDE SEQUENCE [LARGE SCALE GENOMIC DNA]</scope>
    <source>
        <strain evidence="2 3">NRRL B-3589</strain>
    </source>
</reference>
<proteinExistence type="predicted"/>